<dbReference type="SUPFAM" id="SSF89796">
    <property type="entry name" value="CoA-transferase family III (CaiB/BaiF)"/>
    <property type="match status" value="1"/>
</dbReference>
<evidence type="ECO:0000256" key="2">
    <source>
        <dbReference type="SAM" id="MobiDB-lite"/>
    </source>
</evidence>
<dbReference type="Proteomes" id="UP000620075">
    <property type="component" value="Unassembled WGS sequence"/>
</dbReference>
<dbReference type="InterPro" id="IPR003673">
    <property type="entry name" value="CoA-Trfase_fam_III"/>
</dbReference>
<dbReference type="PANTHER" id="PTHR48207">
    <property type="entry name" value="SUCCINATE--HYDROXYMETHYLGLUTARATE COA-TRANSFERASE"/>
    <property type="match status" value="1"/>
</dbReference>
<gene>
    <name evidence="3" type="ORF">JF888_15155</name>
</gene>
<proteinExistence type="predicted"/>
<dbReference type="EMBL" id="JAEKNQ010000059">
    <property type="protein sequence ID" value="MBJ7604494.1"/>
    <property type="molecule type" value="Genomic_DNA"/>
</dbReference>
<comment type="caution">
    <text evidence="3">The sequence shown here is derived from an EMBL/GenBank/DDBJ whole genome shotgun (WGS) entry which is preliminary data.</text>
</comment>
<name>A0A934KDL1_9BACT</name>
<feature type="compositionally biased region" description="Basic and acidic residues" evidence="2">
    <location>
        <begin position="373"/>
        <end position="385"/>
    </location>
</feature>
<dbReference type="InterPro" id="IPR044855">
    <property type="entry name" value="CoA-Trfase_III_dom3_sf"/>
</dbReference>
<dbReference type="Gene3D" id="3.30.1540.10">
    <property type="entry name" value="formyl-coa transferase, domain 3"/>
    <property type="match status" value="1"/>
</dbReference>
<organism evidence="3 4">
    <name type="scientific">Candidatus Dormiibacter inghamiae</name>
    <dbReference type="NCBI Taxonomy" id="3127013"/>
    <lineage>
        <taxon>Bacteria</taxon>
        <taxon>Bacillati</taxon>
        <taxon>Candidatus Dormiibacterota</taxon>
        <taxon>Candidatus Dormibacteria</taxon>
        <taxon>Candidatus Dormibacterales</taxon>
        <taxon>Candidatus Dormibacteraceae</taxon>
        <taxon>Candidatus Dormiibacter</taxon>
    </lineage>
</organism>
<reference evidence="3 4" key="1">
    <citation type="submission" date="2020-10" db="EMBL/GenBank/DDBJ databases">
        <title>Ca. Dormibacterota MAGs.</title>
        <authorList>
            <person name="Montgomery K."/>
        </authorList>
    </citation>
    <scope>NUCLEOTIDE SEQUENCE [LARGE SCALE GENOMIC DNA]</scope>
    <source>
        <strain evidence="3">SC8811_S16_3</strain>
    </source>
</reference>
<evidence type="ECO:0000313" key="4">
    <source>
        <dbReference type="Proteomes" id="UP000620075"/>
    </source>
</evidence>
<sequence length="385" mass="41838">MSTPDDVELPLKGLLVLDLSQFLAGPSAALRLADLGARVVKVERPNGGEAGRSLGLSDLKLNGDSLLFHTINRNKESIAIDLKSPEQLERLKRLVMEADVMIQGFRPGVLESYGLDYPSVHLSNPRLVYGSVSGYGSVGPWRDRPGQDLVVQAISGLPWLNGNRDDPPVAFGLSIVDTLAGTHLGQGILACLVRRGITGKGGLVEVSLLESAIDLQFEVLTTYLNDGGRLPVRSELAGAHPYLGAPYGIYRTADGYLALAMGSVTELGELIGAPQVAAFDDPGSWWGQRDRIKRLLAEHLVTQPTYEWLSRLEPAGFWCAEVMDWPDLLSHDGFKALDMLQGLEHDSTSIMTTRCPIRIDGKTLTSARPGPRLGEHRALPERVHE</sequence>
<evidence type="ECO:0000313" key="3">
    <source>
        <dbReference type="EMBL" id="MBJ7604494.1"/>
    </source>
</evidence>
<accession>A0A934KDL1</accession>
<protein>
    <submittedName>
        <fullName evidence="3">CoA transferase</fullName>
    </submittedName>
</protein>
<evidence type="ECO:0000256" key="1">
    <source>
        <dbReference type="ARBA" id="ARBA00022679"/>
    </source>
</evidence>
<dbReference type="Pfam" id="PF02515">
    <property type="entry name" value="CoA_transf_3"/>
    <property type="match status" value="1"/>
</dbReference>
<dbReference type="GO" id="GO:0008410">
    <property type="term" value="F:CoA-transferase activity"/>
    <property type="evidence" value="ECO:0007669"/>
    <property type="project" value="TreeGrafter"/>
</dbReference>
<dbReference type="Gene3D" id="3.40.50.10540">
    <property type="entry name" value="Crotonobetainyl-coa:carnitine coa-transferase, domain 1"/>
    <property type="match status" value="1"/>
</dbReference>
<keyword evidence="1 3" id="KW-0808">Transferase</keyword>
<feature type="region of interest" description="Disordered" evidence="2">
    <location>
        <begin position="366"/>
        <end position="385"/>
    </location>
</feature>
<dbReference type="PANTHER" id="PTHR48207:SF4">
    <property type="entry name" value="BLL6097 PROTEIN"/>
    <property type="match status" value="1"/>
</dbReference>
<dbReference type="InterPro" id="IPR050483">
    <property type="entry name" value="CoA-transferase_III_domain"/>
</dbReference>
<dbReference type="InterPro" id="IPR023606">
    <property type="entry name" value="CoA-Trfase_III_dom_1_sf"/>
</dbReference>
<dbReference type="AlphaFoldDB" id="A0A934KDL1"/>
<dbReference type="RefSeq" id="WP_338182241.1">
    <property type="nucleotide sequence ID" value="NZ_JAEKNQ010000059.1"/>
</dbReference>